<dbReference type="Proteomes" id="UP000521379">
    <property type="component" value="Unassembled WGS sequence"/>
</dbReference>
<evidence type="ECO:0000313" key="2">
    <source>
        <dbReference type="EMBL" id="NKE09419.1"/>
    </source>
</evidence>
<dbReference type="InterPro" id="IPR036736">
    <property type="entry name" value="ACP-like_sf"/>
</dbReference>
<gene>
    <name evidence="2" type="ORF">GTW58_05585</name>
</gene>
<protein>
    <submittedName>
        <fullName evidence="2">Acyl carrier protein</fullName>
    </submittedName>
</protein>
<dbReference type="Pfam" id="PF00550">
    <property type="entry name" value="PP-binding"/>
    <property type="match status" value="1"/>
</dbReference>
<reference evidence="2 3" key="1">
    <citation type="submission" date="2020-02" db="EMBL/GenBank/DDBJ databases">
        <authorList>
            <person name="Sun Q."/>
        </authorList>
    </citation>
    <scope>NUCLEOTIDE SEQUENCE [LARGE SCALE GENOMIC DNA]</scope>
    <source>
        <strain evidence="2 3">YIM 13062</strain>
    </source>
</reference>
<name>A0A846TRG8_9MICC</name>
<dbReference type="NCBIfam" id="NF005480">
    <property type="entry name" value="PRK07081.1"/>
    <property type="match status" value="1"/>
</dbReference>
<accession>A0A846TRG8</accession>
<evidence type="ECO:0000259" key="1">
    <source>
        <dbReference type="PROSITE" id="PS50075"/>
    </source>
</evidence>
<feature type="domain" description="Carrier" evidence="1">
    <location>
        <begin position="1"/>
        <end position="77"/>
    </location>
</feature>
<dbReference type="SUPFAM" id="SSF47336">
    <property type="entry name" value="ACP-like"/>
    <property type="match status" value="1"/>
</dbReference>
<proteinExistence type="predicted"/>
<dbReference type="Gene3D" id="1.10.1200.10">
    <property type="entry name" value="ACP-like"/>
    <property type="match status" value="1"/>
</dbReference>
<dbReference type="InterPro" id="IPR009081">
    <property type="entry name" value="PP-bd_ACP"/>
</dbReference>
<sequence>MVETIRDVVAQHAHLSSDAASLSASESLYTAGMTSHASVNVMLGVEDAFDIEFPEEMLTKETFESLDSIAQAVATLQDEQ</sequence>
<dbReference type="EMBL" id="JAAVUN010000008">
    <property type="protein sequence ID" value="NKE09419.1"/>
    <property type="molecule type" value="Genomic_DNA"/>
</dbReference>
<dbReference type="PROSITE" id="PS50075">
    <property type="entry name" value="CARRIER"/>
    <property type="match status" value="1"/>
</dbReference>
<comment type="caution">
    <text evidence="2">The sequence shown here is derived from an EMBL/GenBank/DDBJ whole genome shotgun (WGS) entry which is preliminary data.</text>
</comment>
<evidence type="ECO:0000313" key="3">
    <source>
        <dbReference type="Proteomes" id="UP000521379"/>
    </source>
</evidence>
<organism evidence="2 3">
    <name type="scientific">Kocuria subflava</name>
    <dbReference type="NCBI Taxonomy" id="1736139"/>
    <lineage>
        <taxon>Bacteria</taxon>
        <taxon>Bacillati</taxon>
        <taxon>Actinomycetota</taxon>
        <taxon>Actinomycetes</taxon>
        <taxon>Micrococcales</taxon>
        <taxon>Micrococcaceae</taxon>
        <taxon>Kocuria</taxon>
    </lineage>
</organism>
<dbReference type="AlphaFoldDB" id="A0A846TRG8"/>
<keyword evidence="3" id="KW-1185">Reference proteome</keyword>